<dbReference type="Gene3D" id="1.10.3720.10">
    <property type="entry name" value="MetI-like"/>
    <property type="match status" value="1"/>
</dbReference>
<evidence type="ECO:0000256" key="8">
    <source>
        <dbReference type="ARBA" id="ARBA00037215"/>
    </source>
</evidence>
<feature type="domain" description="ABC transmembrane type-1" evidence="12">
    <location>
        <begin position="98"/>
        <end position="287"/>
    </location>
</feature>
<dbReference type="Pfam" id="PF00528">
    <property type="entry name" value="BPD_transp_1"/>
    <property type="match status" value="1"/>
</dbReference>
<dbReference type="HOGENOM" id="CLU_028518_1_1_7"/>
<dbReference type="AlphaFoldDB" id="W4L9W0"/>
<feature type="transmembrane region" description="Helical" evidence="10">
    <location>
        <begin position="142"/>
        <end position="175"/>
    </location>
</feature>
<gene>
    <name evidence="13" type="ORF">ETSY1_33005</name>
</gene>
<feature type="region of interest" description="Disordered" evidence="11">
    <location>
        <begin position="1"/>
        <end position="20"/>
    </location>
</feature>
<evidence type="ECO:0000256" key="1">
    <source>
        <dbReference type="ARBA" id="ARBA00004651"/>
    </source>
</evidence>
<dbReference type="EMBL" id="AZHW01000991">
    <property type="protein sequence ID" value="ETW94873.1"/>
    <property type="molecule type" value="Genomic_DNA"/>
</dbReference>
<dbReference type="InterPro" id="IPR025966">
    <property type="entry name" value="OppC_N"/>
</dbReference>
<dbReference type="InterPro" id="IPR000515">
    <property type="entry name" value="MetI-like"/>
</dbReference>
<dbReference type="InterPro" id="IPR035906">
    <property type="entry name" value="MetI-like_sf"/>
</dbReference>
<evidence type="ECO:0000256" key="2">
    <source>
        <dbReference type="ARBA" id="ARBA00009306"/>
    </source>
</evidence>
<protein>
    <recommendedName>
        <fullName evidence="9">Glutathione transport system permease protein GsiD</fullName>
    </recommendedName>
</protein>
<dbReference type="CDD" id="cd06261">
    <property type="entry name" value="TM_PBP2"/>
    <property type="match status" value="1"/>
</dbReference>
<dbReference type="PROSITE" id="PS50928">
    <property type="entry name" value="ABC_TM1"/>
    <property type="match status" value="1"/>
</dbReference>
<dbReference type="InterPro" id="IPR050366">
    <property type="entry name" value="BP-dependent_transpt_permease"/>
</dbReference>
<evidence type="ECO:0000256" key="9">
    <source>
        <dbReference type="ARBA" id="ARBA00041106"/>
    </source>
</evidence>
<keyword evidence="3 10" id="KW-0813">Transport</keyword>
<feature type="transmembrane region" description="Helical" evidence="10">
    <location>
        <begin position="94"/>
        <end position="122"/>
    </location>
</feature>
<dbReference type="PANTHER" id="PTHR43386">
    <property type="entry name" value="OLIGOPEPTIDE TRANSPORT SYSTEM PERMEASE PROTEIN APPC"/>
    <property type="match status" value="1"/>
</dbReference>
<keyword evidence="6 10" id="KW-1133">Transmembrane helix</keyword>
<keyword evidence="14" id="KW-1185">Reference proteome</keyword>
<reference evidence="13 14" key="1">
    <citation type="journal article" date="2014" name="Nature">
        <title>An environmental bacterial taxon with a large and distinct metabolic repertoire.</title>
        <authorList>
            <person name="Wilson M.C."/>
            <person name="Mori T."/>
            <person name="Ruckert C."/>
            <person name="Uria A.R."/>
            <person name="Helf M.J."/>
            <person name="Takada K."/>
            <person name="Gernert C."/>
            <person name="Steffens U.A."/>
            <person name="Heycke N."/>
            <person name="Schmitt S."/>
            <person name="Rinke C."/>
            <person name="Helfrich E.J."/>
            <person name="Brachmann A.O."/>
            <person name="Gurgui C."/>
            <person name="Wakimoto T."/>
            <person name="Kracht M."/>
            <person name="Crusemann M."/>
            <person name="Hentschel U."/>
            <person name="Abe I."/>
            <person name="Matsunaga S."/>
            <person name="Kalinowski J."/>
            <person name="Takeyama H."/>
            <person name="Piel J."/>
        </authorList>
    </citation>
    <scope>NUCLEOTIDE SEQUENCE [LARGE SCALE GENOMIC DNA]</scope>
    <source>
        <strain evidence="14">TSY1</strain>
    </source>
</reference>
<evidence type="ECO:0000256" key="10">
    <source>
        <dbReference type="RuleBase" id="RU363032"/>
    </source>
</evidence>
<evidence type="ECO:0000313" key="13">
    <source>
        <dbReference type="EMBL" id="ETW94873.1"/>
    </source>
</evidence>
<evidence type="ECO:0000256" key="4">
    <source>
        <dbReference type="ARBA" id="ARBA00022475"/>
    </source>
</evidence>
<comment type="subcellular location">
    <subcellularLocation>
        <location evidence="1 10">Cell membrane</location>
        <topology evidence="1 10">Multi-pass membrane protein</topology>
    </subcellularLocation>
</comment>
<evidence type="ECO:0000256" key="5">
    <source>
        <dbReference type="ARBA" id="ARBA00022692"/>
    </source>
</evidence>
<feature type="transmembrane region" description="Helical" evidence="10">
    <location>
        <begin position="263"/>
        <end position="287"/>
    </location>
</feature>
<evidence type="ECO:0000256" key="7">
    <source>
        <dbReference type="ARBA" id="ARBA00023136"/>
    </source>
</evidence>
<dbReference type="GO" id="GO:0071916">
    <property type="term" value="F:dipeptide transmembrane transporter activity"/>
    <property type="evidence" value="ECO:0007669"/>
    <property type="project" value="TreeGrafter"/>
</dbReference>
<sequence length="300" mass="32456">MARPADSATTTEPEAAPGASPWRDRRLLWRRFQRNKGAMFGLSIFLLMVITAVFAPWLAPFDPLEQNYLHAMQTPSAKHWLGTDSFGRDILSRIIYGARIALIVGVLAVLLSMIVGVTLGLISGYYGGMVDTIIMRIMDGLFAFPILILAIALMAILGLGVRNVIIAVAVGYIAPFARVTRGDVLAVKEETYIEAARLTGVSHMAIIFRHIFPNVLAPVIVQGALRVSAAIITEAGLSFLGLGPPPPTPVWGSMISEGREFLVISPHISTFPGLALMITVIGLNLFGDGLRDTLDPRLKK</sequence>
<name>W4L9W0_ENTF1</name>
<evidence type="ECO:0000256" key="6">
    <source>
        <dbReference type="ARBA" id="ARBA00022989"/>
    </source>
</evidence>
<keyword evidence="5 10" id="KW-0812">Transmembrane</keyword>
<evidence type="ECO:0000313" key="14">
    <source>
        <dbReference type="Proteomes" id="UP000019141"/>
    </source>
</evidence>
<comment type="function">
    <text evidence="8">Part of the ABC transporter complex GsiABCD involved in glutathione import. Probably responsible for the translocation of the substrate across the membrane.</text>
</comment>
<comment type="caution">
    <text evidence="13">The sequence shown here is derived from an EMBL/GenBank/DDBJ whole genome shotgun (WGS) entry which is preliminary data.</text>
</comment>
<evidence type="ECO:0000256" key="11">
    <source>
        <dbReference type="SAM" id="MobiDB-lite"/>
    </source>
</evidence>
<dbReference type="GO" id="GO:0005886">
    <property type="term" value="C:plasma membrane"/>
    <property type="evidence" value="ECO:0007669"/>
    <property type="project" value="UniProtKB-SubCell"/>
</dbReference>
<comment type="similarity">
    <text evidence="2 10">Belongs to the binding-protein-dependent transport system permease family.</text>
</comment>
<dbReference type="PATRIC" id="fig|1429438.4.peg.6251"/>
<dbReference type="SUPFAM" id="SSF161098">
    <property type="entry name" value="MetI-like"/>
    <property type="match status" value="1"/>
</dbReference>
<organism evidence="13 14">
    <name type="scientific">Entotheonella factor</name>
    <dbReference type="NCBI Taxonomy" id="1429438"/>
    <lineage>
        <taxon>Bacteria</taxon>
        <taxon>Pseudomonadati</taxon>
        <taxon>Nitrospinota/Tectimicrobiota group</taxon>
        <taxon>Candidatus Tectimicrobiota</taxon>
        <taxon>Candidatus Entotheonellia</taxon>
        <taxon>Candidatus Entotheonellales</taxon>
        <taxon>Candidatus Entotheonellaceae</taxon>
        <taxon>Candidatus Entotheonella</taxon>
    </lineage>
</organism>
<evidence type="ECO:0000256" key="3">
    <source>
        <dbReference type="ARBA" id="ARBA00022448"/>
    </source>
</evidence>
<keyword evidence="4" id="KW-1003">Cell membrane</keyword>
<accession>W4L9W0</accession>
<keyword evidence="7 10" id="KW-0472">Membrane</keyword>
<dbReference type="Proteomes" id="UP000019141">
    <property type="component" value="Unassembled WGS sequence"/>
</dbReference>
<proteinExistence type="inferred from homology"/>
<dbReference type="Pfam" id="PF12911">
    <property type="entry name" value="OppC_N"/>
    <property type="match status" value="1"/>
</dbReference>
<dbReference type="PANTHER" id="PTHR43386:SF3">
    <property type="entry name" value="GLUTATHIONE TRANSPORT SYSTEM PERMEASE PROTEIN GSID"/>
    <property type="match status" value="1"/>
</dbReference>
<evidence type="ECO:0000259" key="12">
    <source>
        <dbReference type="PROSITE" id="PS50928"/>
    </source>
</evidence>
<feature type="transmembrane region" description="Helical" evidence="10">
    <location>
        <begin position="38"/>
        <end position="59"/>
    </location>
</feature>